<sequence>MHIPLWTSTLATVAVASALPTLPPAGTLIPSNTTFPLPGPITGDRLAIHIHDPAVAKFNGTYFLFSTHNNISIATAPALKGPWTRAGQVLMNGSVIPNQGSLDPWAPDVHNINGTFFLYYTVSTFGTRESSIGVATSRTMAPGTWTDYGAVITTGKTTPQSHGFTALSTSNALDPNLFYDPFSGNATLQWGSFFSNIWQVPMDAGLIAPRSGSPPIAFEPAAPSPVEGSFLHQAQANGWYYLFFSHGVCCGYKIKVARSESIAGPFYDKSGRSALQGGGEVIFASQGHVYGPGGQGVFTEDDGTDILYYHYVDTREGFSDFKLLGYNNITYVDGWPVLV</sequence>
<protein>
    <recommendedName>
        <fullName evidence="4 7">Arabinan endo-1,5-alpha-L-arabinosidase</fullName>
        <ecNumber evidence="4 7">3.2.1.99</ecNumber>
    </recommendedName>
</protein>
<accession>A0A4P9W5B8</accession>
<feature type="signal peptide" evidence="10">
    <location>
        <begin position="1"/>
        <end position="18"/>
    </location>
</feature>
<dbReference type="PIRSF" id="PIRSF026534">
    <property type="entry name" value="Endo_alpha-L-arabinosidase"/>
    <property type="match status" value="1"/>
</dbReference>
<dbReference type="EMBL" id="KZ997309">
    <property type="protein sequence ID" value="RKO87589.1"/>
    <property type="molecule type" value="Genomic_DNA"/>
</dbReference>
<keyword evidence="10" id="KW-0732">Signal</keyword>
<evidence type="ECO:0000256" key="3">
    <source>
        <dbReference type="ARBA" id="ARBA00009865"/>
    </source>
</evidence>
<evidence type="ECO:0000313" key="11">
    <source>
        <dbReference type="EMBL" id="RKO87589.1"/>
    </source>
</evidence>
<evidence type="ECO:0000256" key="5">
    <source>
        <dbReference type="ARBA" id="ARBA00022801"/>
    </source>
</evidence>
<evidence type="ECO:0000313" key="12">
    <source>
        <dbReference type="Proteomes" id="UP000269721"/>
    </source>
</evidence>
<keyword evidence="12" id="KW-1185">Reference proteome</keyword>
<dbReference type="InterPro" id="IPR006710">
    <property type="entry name" value="Glyco_hydro_43"/>
</dbReference>
<dbReference type="InterPro" id="IPR016840">
    <property type="entry name" value="Glyco_hydro_43_endo_a_Ara-ase"/>
</dbReference>
<comment type="pathway">
    <text evidence="2 7">Glycan metabolism; L-arabinan degradation.</text>
</comment>
<feature type="active site" description="Proton acceptor" evidence="8">
    <location>
        <position position="52"/>
    </location>
</feature>
<reference evidence="12" key="1">
    <citation type="journal article" date="2018" name="Nat. Microbiol.">
        <title>Leveraging single-cell genomics to expand the fungal tree of life.</title>
        <authorList>
            <person name="Ahrendt S.R."/>
            <person name="Quandt C.A."/>
            <person name="Ciobanu D."/>
            <person name="Clum A."/>
            <person name="Salamov A."/>
            <person name="Andreopoulos B."/>
            <person name="Cheng J.F."/>
            <person name="Woyke T."/>
            <person name="Pelin A."/>
            <person name="Henrissat B."/>
            <person name="Reynolds N.K."/>
            <person name="Benny G.L."/>
            <person name="Smith M.E."/>
            <person name="James T.Y."/>
            <person name="Grigoriev I.V."/>
        </authorList>
    </citation>
    <scope>NUCLEOTIDE SEQUENCE [LARGE SCALE GENOMIC DNA]</scope>
</reference>
<evidence type="ECO:0000256" key="4">
    <source>
        <dbReference type="ARBA" id="ARBA00012586"/>
    </source>
</evidence>
<dbReference type="EC" id="3.2.1.99" evidence="4 7"/>
<dbReference type="Gene3D" id="2.115.10.20">
    <property type="entry name" value="Glycosyl hydrolase domain, family 43"/>
    <property type="match status" value="1"/>
</dbReference>
<dbReference type="InterPro" id="IPR023296">
    <property type="entry name" value="Glyco_hydro_beta-prop_sf"/>
</dbReference>
<comment type="similarity">
    <text evidence="3 7">Belongs to the glycosyl hydrolase 43 family.</text>
</comment>
<evidence type="ECO:0000256" key="2">
    <source>
        <dbReference type="ARBA" id="ARBA00004834"/>
    </source>
</evidence>
<evidence type="ECO:0000256" key="7">
    <source>
        <dbReference type="PIRNR" id="PIRNR026534"/>
    </source>
</evidence>
<dbReference type="PANTHER" id="PTHR43301">
    <property type="entry name" value="ARABINAN ENDO-1,5-ALPHA-L-ARABINOSIDASE"/>
    <property type="match status" value="1"/>
</dbReference>
<feature type="chain" id="PRO_5020772783" description="Arabinan endo-1,5-alpha-L-arabinosidase" evidence="10">
    <location>
        <begin position="19"/>
        <end position="339"/>
    </location>
</feature>
<dbReference type="Pfam" id="PF04616">
    <property type="entry name" value="Glyco_hydro_43"/>
    <property type="match status" value="1"/>
</dbReference>
<keyword evidence="6 7" id="KW-0326">Glycosidase</keyword>
<dbReference type="UniPathway" id="UPA00667"/>
<proteinExistence type="inferred from homology"/>
<dbReference type="CDD" id="cd18831">
    <property type="entry name" value="GH43_AnAbnA-like"/>
    <property type="match status" value="1"/>
</dbReference>
<dbReference type="AlphaFoldDB" id="A0A4P9W5B8"/>
<comment type="catalytic activity">
    <reaction evidence="1 7">
        <text>Endohydrolysis of (1-&gt;5)-alpha-arabinofuranosidic linkages in (1-&gt;5)-arabinans.</text>
        <dbReference type="EC" id="3.2.1.99"/>
    </reaction>
</comment>
<evidence type="ECO:0000256" key="1">
    <source>
        <dbReference type="ARBA" id="ARBA00000375"/>
    </source>
</evidence>
<dbReference type="Proteomes" id="UP000269721">
    <property type="component" value="Unassembled WGS sequence"/>
</dbReference>
<dbReference type="PANTHER" id="PTHR43301:SF3">
    <property type="entry name" value="ARABINAN ENDO-1,5-ALPHA-L-ARABINOSIDASE A-RELATED"/>
    <property type="match status" value="1"/>
</dbReference>
<evidence type="ECO:0000256" key="9">
    <source>
        <dbReference type="PIRSR" id="PIRSR606710-2"/>
    </source>
</evidence>
<name>A0A4P9W5B8_9FUNG</name>
<gene>
    <name evidence="11" type="ORF">BDK51DRAFT_25240</name>
</gene>
<dbReference type="OrthoDB" id="195678at2759"/>
<evidence type="ECO:0000256" key="6">
    <source>
        <dbReference type="ARBA" id="ARBA00023295"/>
    </source>
</evidence>
<dbReference type="InterPro" id="IPR050727">
    <property type="entry name" value="GH43_arabinanases"/>
</dbReference>
<keyword evidence="5 7" id="KW-0378">Hydrolase</keyword>
<organism evidence="11 12">
    <name type="scientific">Blyttiomyces helicus</name>
    <dbReference type="NCBI Taxonomy" id="388810"/>
    <lineage>
        <taxon>Eukaryota</taxon>
        <taxon>Fungi</taxon>
        <taxon>Fungi incertae sedis</taxon>
        <taxon>Chytridiomycota</taxon>
        <taxon>Chytridiomycota incertae sedis</taxon>
        <taxon>Chytridiomycetes</taxon>
        <taxon>Chytridiomycetes incertae sedis</taxon>
        <taxon>Blyttiomyces</taxon>
    </lineage>
</organism>
<dbReference type="GO" id="GO:0046558">
    <property type="term" value="F:arabinan endo-1,5-alpha-L-arabinosidase activity"/>
    <property type="evidence" value="ECO:0007669"/>
    <property type="project" value="UniProtKB-EC"/>
</dbReference>
<feature type="active site" description="Proton donor" evidence="8">
    <location>
        <position position="227"/>
    </location>
</feature>
<feature type="site" description="Important for catalytic activity, responsible for pKa modulation of the active site Glu and correct orientation of both the proton donor and substrate" evidence="9">
    <location>
        <position position="174"/>
    </location>
</feature>
<evidence type="ECO:0000256" key="10">
    <source>
        <dbReference type="SAM" id="SignalP"/>
    </source>
</evidence>
<dbReference type="GO" id="GO:0031222">
    <property type="term" value="P:arabinan catabolic process"/>
    <property type="evidence" value="ECO:0007669"/>
    <property type="project" value="UniProtKB-UniPathway"/>
</dbReference>
<dbReference type="SUPFAM" id="SSF75005">
    <property type="entry name" value="Arabinanase/levansucrase/invertase"/>
    <property type="match status" value="1"/>
</dbReference>
<evidence type="ECO:0000256" key="8">
    <source>
        <dbReference type="PIRSR" id="PIRSR606710-1"/>
    </source>
</evidence>